<dbReference type="Gene3D" id="3.80.10.10">
    <property type="entry name" value="Ribonuclease Inhibitor"/>
    <property type="match status" value="2"/>
</dbReference>
<dbReference type="InterPro" id="IPR050216">
    <property type="entry name" value="LRR_domain-containing"/>
</dbReference>
<keyword evidence="3" id="KW-0539">Nucleus</keyword>
<accession>A0A8S4FTB3</accession>
<sequence length="415" mass="47321">MKLQCLVEVVNRQHTALNIRSSGKYLKSTLALGKEPKCATDYFIIHFSTVNKSGLKYKVKSIKQVFVKCLNEGKATIRFEDPTHDLCIKCEVIQLKCFMRLLKSCITGDTKGLQLTNLSNISVTGKDVAPTKLVVRDRSEFPAKGLPRTLESLYLSDLKLCNFRRDILLLRQLVVLDLSNNEIEKIPPEFGRMPSLSELYLANNQIGIKGEVDWKWLLGPQITKTLKLLDLSGNKLGYLPKAIWKLQKLVTLKLDNNVLKKLPATLGRLNTLRYLTISRNELETLPCSLLQCRLESLDLSTNKFHHQEQIPTAIKHSPWDFYVNSLVHVSSKVVLKNKLYYAPNIIPWTLVEFLDNANMCVCGAPVVNDILSIRKSFELKDYFRMVVFDNNRNSTVSFECYLCSQKCYSKIIKGV</sequence>
<evidence type="ECO:0000256" key="2">
    <source>
        <dbReference type="ARBA" id="ARBA00022737"/>
    </source>
</evidence>
<proteinExistence type="predicted"/>
<evidence type="ECO:0000313" key="6">
    <source>
        <dbReference type="Proteomes" id="UP000653454"/>
    </source>
</evidence>
<comment type="caution">
    <text evidence="5">The sequence shown here is derived from an EMBL/GenBank/DDBJ whole genome shotgun (WGS) entry which is preliminary data.</text>
</comment>
<evidence type="ECO:0000313" key="5">
    <source>
        <dbReference type="EMBL" id="CAG9130185.1"/>
    </source>
</evidence>
<dbReference type="PANTHER" id="PTHR48051:SF1">
    <property type="entry name" value="RAS SUPPRESSOR PROTEIN 1"/>
    <property type="match status" value="1"/>
</dbReference>
<keyword evidence="6" id="KW-1185">Reference proteome</keyword>
<dbReference type="Pfam" id="PF00560">
    <property type="entry name" value="LRR_1"/>
    <property type="match status" value="1"/>
</dbReference>
<dbReference type="InterPro" id="IPR003591">
    <property type="entry name" value="Leu-rich_rpt_typical-subtyp"/>
</dbReference>
<dbReference type="PANTHER" id="PTHR48051">
    <property type="match status" value="1"/>
</dbReference>
<dbReference type="SUPFAM" id="SSF52058">
    <property type="entry name" value="L domain-like"/>
    <property type="match status" value="1"/>
</dbReference>
<keyword evidence="1" id="KW-0433">Leucine-rich repeat</keyword>
<reference evidence="5" key="1">
    <citation type="submission" date="2020-11" db="EMBL/GenBank/DDBJ databases">
        <authorList>
            <person name="Whiteford S."/>
        </authorList>
    </citation>
    <scope>NUCLEOTIDE SEQUENCE</scope>
</reference>
<keyword evidence="2" id="KW-0677">Repeat</keyword>
<gene>
    <name evidence="5" type="ORF">PLXY2_LOCUS9813</name>
</gene>
<dbReference type="Pfam" id="PF25344">
    <property type="entry name" value="PH_LRR1"/>
    <property type="match status" value="1"/>
</dbReference>
<dbReference type="SMART" id="SM00369">
    <property type="entry name" value="LRR_TYP"/>
    <property type="match status" value="3"/>
</dbReference>
<dbReference type="Pfam" id="PF13855">
    <property type="entry name" value="LRR_8"/>
    <property type="match status" value="1"/>
</dbReference>
<feature type="domain" description="PIF1/LRR1 pleckstrin homology" evidence="4">
    <location>
        <begin position="1"/>
        <end position="115"/>
    </location>
</feature>
<evidence type="ECO:0000256" key="3">
    <source>
        <dbReference type="ARBA" id="ARBA00023242"/>
    </source>
</evidence>
<organism evidence="5 6">
    <name type="scientific">Plutella xylostella</name>
    <name type="common">Diamondback moth</name>
    <name type="synonym">Plutella maculipennis</name>
    <dbReference type="NCBI Taxonomy" id="51655"/>
    <lineage>
        <taxon>Eukaryota</taxon>
        <taxon>Metazoa</taxon>
        <taxon>Ecdysozoa</taxon>
        <taxon>Arthropoda</taxon>
        <taxon>Hexapoda</taxon>
        <taxon>Insecta</taxon>
        <taxon>Pterygota</taxon>
        <taxon>Neoptera</taxon>
        <taxon>Endopterygota</taxon>
        <taxon>Lepidoptera</taxon>
        <taxon>Glossata</taxon>
        <taxon>Ditrysia</taxon>
        <taxon>Yponomeutoidea</taxon>
        <taxon>Plutellidae</taxon>
        <taxon>Plutella</taxon>
    </lineage>
</organism>
<dbReference type="InterPro" id="IPR001611">
    <property type="entry name" value="Leu-rich_rpt"/>
</dbReference>
<dbReference type="InterPro" id="IPR032675">
    <property type="entry name" value="LRR_dom_sf"/>
</dbReference>
<name>A0A8S4FTB3_PLUXY</name>
<dbReference type="AlphaFoldDB" id="A0A8S4FTB3"/>
<dbReference type="InterPro" id="IPR057437">
    <property type="entry name" value="PIF1/LRR1_PH"/>
</dbReference>
<dbReference type="PROSITE" id="PS51450">
    <property type="entry name" value="LRR"/>
    <property type="match status" value="1"/>
</dbReference>
<dbReference type="Proteomes" id="UP000653454">
    <property type="component" value="Unassembled WGS sequence"/>
</dbReference>
<dbReference type="GO" id="GO:0005737">
    <property type="term" value="C:cytoplasm"/>
    <property type="evidence" value="ECO:0007669"/>
    <property type="project" value="TreeGrafter"/>
</dbReference>
<protein>
    <submittedName>
        <fullName evidence="5">(diamondback moth) hypothetical protein</fullName>
    </submittedName>
</protein>
<evidence type="ECO:0000259" key="4">
    <source>
        <dbReference type="Pfam" id="PF25344"/>
    </source>
</evidence>
<dbReference type="EMBL" id="CAJHNJ030000040">
    <property type="protein sequence ID" value="CAG9130185.1"/>
    <property type="molecule type" value="Genomic_DNA"/>
</dbReference>
<evidence type="ECO:0000256" key="1">
    <source>
        <dbReference type="ARBA" id="ARBA00022614"/>
    </source>
</evidence>